<feature type="transmembrane region" description="Helical" evidence="2">
    <location>
        <begin position="92"/>
        <end position="110"/>
    </location>
</feature>
<keyword evidence="2" id="KW-0472">Membrane</keyword>
<evidence type="ECO:0000313" key="4">
    <source>
        <dbReference type="Proteomes" id="UP000008957"/>
    </source>
</evidence>
<sequence>MRMQSKRSPIEVQNAIDRRKLWLAYLVFPLISLLPVLIPLVMPGMKEQLTSQLVLQLILDMCLYVLFRGVLFPTVIRFLLLRRGTRYGVETYAFTVLSIVISILACWLVYEEPYFPLVFDFFSAYNILTYRSSGKNAISTGRLLALTGLTIALLAGWCVVLDDEDETLNRKVVQAVASIGALCYTFSSYRNVKGATRGATRGAAPSPSPSPSPSGPAAAPIRGQALLPPWETGAAEPQVQAQPQAQVQPQPTNVFSASSGLETLQDLTDEEAFSCLGIARSATMDEVQRAYERRKELLNPASFVMGSVEYQDAVRTLQLLDRAYHKASMACMARRA</sequence>
<feature type="transmembrane region" description="Helical" evidence="2">
    <location>
        <begin position="54"/>
        <end position="80"/>
    </location>
</feature>
<evidence type="ECO:0000313" key="3">
    <source>
        <dbReference type="EMBL" id="CBL28095.1"/>
    </source>
</evidence>
<dbReference type="KEGG" id="sbr:SY1_07760"/>
<accession>A0AB94IWF1</accession>
<feature type="region of interest" description="Disordered" evidence="1">
    <location>
        <begin position="235"/>
        <end position="254"/>
    </location>
</feature>
<dbReference type="AlphaFoldDB" id="A0AB94IWF1"/>
<evidence type="ECO:0000256" key="1">
    <source>
        <dbReference type="SAM" id="MobiDB-lite"/>
    </source>
</evidence>
<protein>
    <recommendedName>
        <fullName evidence="5">J domain-containing protein</fullName>
    </recommendedName>
</protein>
<feature type="compositionally biased region" description="Low complexity" evidence="1">
    <location>
        <begin position="235"/>
        <end position="251"/>
    </location>
</feature>
<reference evidence="4" key="1">
    <citation type="submission" date="2010-03" db="EMBL/GenBank/DDBJ databases">
        <title>The genome sequence of Synergistetes sp. SGP1.</title>
        <authorList>
            <consortium name="metaHIT consortium -- http://www.metahit.eu/"/>
            <person name="Pajon A."/>
            <person name="Turner K."/>
            <person name="Parkhill J."/>
            <person name="Wade W."/>
            <person name="Vartoukian S."/>
        </authorList>
    </citation>
    <scope>NUCLEOTIDE SEQUENCE [LARGE SCALE GENOMIC DNA]</scope>
    <source>
        <strain evidence="4">SGP1</strain>
    </source>
</reference>
<keyword evidence="2" id="KW-1133">Transmembrane helix</keyword>
<feature type="region of interest" description="Disordered" evidence="1">
    <location>
        <begin position="197"/>
        <end position="221"/>
    </location>
</feature>
<evidence type="ECO:0000256" key="2">
    <source>
        <dbReference type="SAM" id="Phobius"/>
    </source>
</evidence>
<feature type="transmembrane region" description="Helical" evidence="2">
    <location>
        <begin position="143"/>
        <end position="161"/>
    </location>
</feature>
<dbReference type="EMBL" id="FP929056">
    <property type="protein sequence ID" value="CBL28095.1"/>
    <property type="molecule type" value="Genomic_DNA"/>
</dbReference>
<reference evidence="3 4" key="2">
    <citation type="submission" date="2010-03" db="EMBL/GenBank/DDBJ databases">
        <authorList>
            <person name="Pajon A."/>
        </authorList>
    </citation>
    <scope>NUCLEOTIDE SEQUENCE [LARGE SCALE GENOMIC DNA]</scope>
    <source>
        <strain evidence="3 4">SGP1</strain>
    </source>
</reference>
<organism evidence="3 4">
    <name type="scientific">Fretibacterium fastidiosum</name>
    <dbReference type="NCBI Taxonomy" id="651822"/>
    <lineage>
        <taxon>Bacteria</taxon>
        <taxon>Thermotogati</taxon>
        <taxon>Synergistota</taxon>
        <taxon>Synergistia</taxon>
        <taxon>Synergistales</taxon>
        <taxon>Aminobacteriaceae</taxon>
        <taxon>Fretibacterium</taxon>
    </lineage>
</organism>
<feature type="transmembrane region" description="Helical" evidence="2">
    <location>
        <begin position="21"/>
        <end position="42"/>
    </location>
</feature>
<proteinExistence type="predicted"/>
<dbReference type="Proteomes" id="UP000008957">
    <property type="component" value="Chromosome"/>
</dbReference>
<keyword evidence="4" id="KW-1185">Reference proteome</keyword>
<dbReference type="RefSeq" id="WP_015556242.1">
    <property type="nucleotide sequence ID" value="NC_021038.1"/>
</dbReference>
<keyword evidence="2" id="KW-0812">Transmembrane</keyword>
<name>A0AB94IWF1_9BACT</name>
<evidence type="ECO:0008006" key="5">
    <source>
        <dbReference type="Google" id="ProtNLM"/>
    </source>
</evidence>
<gene>
    <name evidence="3" type="ORF">SY1_07760</name>
</gene>